<feature type="region of interest" description="Disordered" evidence="1">
    <location>
        <begin position="64"/>
        <end position="94"/>
    </location>
</feature>
<evidence type="ECO:0000313" key="3">
    <source>
        <dbReference type="EMBL" id="CAJ0584846.1"/>
    </source>
</evidence>
<protein>
    <submittedName>
        <fullName evidence="3">Uncharacterized protein</fullName>
    </submittedName>
</protein>
<organism evidence="3 4">
    <name type="scientific">Mesorhabditis spiculigera</name>
    <dbReference type="NCBI Taxonomy" id="96644"/>
    <lineage>
        <taxon>Eukaryota</taxon>
        <taxon>Metazoa</taxon>
        <taxon>Ecdysozoa</taxon>
        <taxon>Nematoda</taxon>
        <taxon>Chromadorea</taxon>
        <taxon>Rhabditida</taxon>
        <taxon>Rhabditina</taxon>
        <taxon>Rhabditomorpha</taxon>
        <taxon>Rhabditoidea</taxon>
        <taxon>Rhabditidae</taxon>
        <taxon>Mesorhabditinae</taxon>
        <taxon>Mesorhabditis</taxon>
    </lineage>
</organism>
<feature type="compositionally biased region" description="Low complexity" evidence="1">
    <location>
        <begin position="359"/>
        <end position="375"/>
    </location>
</feature>
<sequence>MSIDATQILGRLASEFQLAVELRPLTDEEEPIYRRLKDILNGVTTEDTKQNENTGQCELPHPEAKKAAVEQNGSTSAPVEPTCSTEPPEEDFSHLPEPTEENIIAAITELVQVKKINFVDWNVIDDIYPELDEVSVMFGGLPDSLLKPCFLKFLELQLHDEKPGWMRQHLEDLIRIWKREVISPILFERPTRVQLVAKVIVPQPPENKRKRKAAGADVRGLFGVGALLQTISTGVGVVDVDEDVHGNIMLGGEPLTFDSWGKLNQYENLPKPEPPTPRGRPKLPTKEELEKIRREKLIAKKARNKARKADKIAKMREGLGTDAEANEAEPAKDLEEGEVDSGEEDKQKSKKRIKMAKNSSSSSSSSGSDSEAEGQGSRHRRRERRMKERMGQRPNTVKMPKMLQDMYERRMELVALLSPEHRSAFASVLNMVLSSDNRMSSQTISNMFSQMDSLIR</sequence>
<name>A0AA36DDS1_9BILA</name>
<evidence type="ECO:0000313" key="4">
    <source>
        <dbReference type="Proteomes" id="UP001177023"/>
    </source>
</evidence>
<dbReference type="Proteomes" id="UP001177023">
    <property type="component" value="Unassembled WGS sequence"/>
</dbReference>
<gene>
    <name evidence="3" type="ORF">MSPICULIGERA_LOCUS22886</name>
    <name evidence="2" type="ORF">MSPICULIGERA_LOCUS3888</name>
</gene>
<feature type="compositionally biased region" description="Basic and acidic residues" evidence="1">
    <location>
        <begin position="284"/>
        <end position="298"/>
    </location>
</feature>
<comment type="caution">
    <text evidence="3">The sequence shown here is derived from an EMBL/GenBank/DDBJ whole genome shotgun (WGS) entry which is preliminary data.</text>
</comment>
<feature type="non-terminal residue" evidence="3">
    <location>
        <position position="1"/>
    </location>
</feature>
<feature type="compositionally biased region" description="Polar residues" evidence="1">
    <location>
        <begin position="71"/>
        <end position="85"/>
    </location>
</feature>
<reference evidence="3" key="1">
    <citation type="submission" date="2023-06" db="EMBL/GenBank/DDBJ databases">
        <authorList>
            <person name="Delattre M."/>
        </authorList>
    </citation>
    <scope>NUCLEOTIDE SEQUENCE</scope>
    <source>
        <strain evidence="3">AF72</strain>
    </source>
</reference>
<evidence type="ECO:0000256" key="1">
    <source>
        <dbReference type="SAM" id="MobiDB-lite"/>
    </source>
</evidence>
<keyword evidence="4" id="KW-1185">Reference proteome</keyword>
<accession>A0AA36DDS1</accession>
<dbReference type="EMBL" id="CATQJA010001013">
    <property type="protein sequence ID" value="CAJ0565236.1"/>
    <property type="molecule type" value="Genomic_DNA"/>
</dbReference>
<dbReference type="AlphaFoldDB" id="A0AA36DDS1"/>
<dbReference type="EMBL" id="CATQJA010002701">
    <property type="protein sequence ID" value="CAJ0584846.1"/>
    <property type="molecule type" value="Genomic_DNA"/>
</dbReference>
<proteinExistence type="predicted"/>
<feature type="compositionally biased region" description="Basic and acidic residues" evidence="1">
    <location>
        <begin position="307"/>
        <end position="319"/>
    </location>
</feature>
<feature type="region of interest" description="Disordered" evidence="1">
    <location>
        <begin position="266"/>
        <end position="392"/>
    </location>
</feature>
<evidence type="ECO:0000313" key="2">
    <source>
        <dbReference type="EMBL" id="CAJ0565236.1"/>
    </source>
</evidence>